<dbReference type="EMBL" id="JAYKXP010000033">
    <property type="protein sequence ID" value="KAK7041588.1"/>
    <property type="molecule type" value="Genomic_DNA"/>
</dbReference>
<gene>
    <name evidence="1" type="ORF">VNI00_009175</name>
</gene>
<protein>
    <submittedName>
        <fullName evidence="1">Uncharacterized protein</fullName>
    </submittedName>
</protein>
<proteinExistence type="predicted"/>
<dbReference type="InterPro" id="IPR032675">
    <property type="entry name" value="LRR_dom_sf"/>
</dbReference>
<accession>A0AAW0CRX1</accession>
<evidence type="ECO:0000313" key="1">
    <source>
        <dbReference type="EMBL" id="KAK7041588.1"/>
    </source>
</evidence>
<dbReference type="SUPFAM" id="SSF52047">
    <property type="entry name" value="RNI-like"/>
    <property type="match status" value="1"/>
</dbReference>
<reference evidence="1 2" key="1">
    <citation type="submission" date="2024-01" db="EMBL/GenBank/DDBJ databases">
        <title>A draft genome for a cacao thread blight-causing isolate of Paramarasmius palmivorus.</title>
        <authorList>
            <person name="Baruah I.K."/>
            <person name="Bukari Y."/>
            <person name="Amoako-Attah I."/>
            <person name="Meinhardt L.W."/>
            <person name="Bailey B.A."/>
            <person name="Cohen S.P."/>
        </authorList>
    </citation>
    <scope>NUCLEOTIDE SEQUENCE [LARGE SCALE GENOMIC DNA]</scope>
    <source>
        <strain evidence="1 2">GH-12</strain>
    </source>
</reference>
<name>A0AAW0CRX1_9AGAR</name>
<organism evidence="1 2">
    <name type="scientific">Paramarasmius palmivorus</name>
    <dbReference type="NCBI Taxonomy" id="297713"/>
    <lineage>
        <taxon>Eukaryota</taxon>
        <taxon>Fungi</taxon>
        <taxon>Dikarya</taxon>
        <taxon>Basidiomycota</taxon>
        <taxon>Agaricomycotina</taxon>
        <taxon>Agaricomycetes</taxon>
        <taxon>Agaricomycetidae</taxon>
        <taxon>Agaricales</taxon>
        <taxon>Marasmiineae</taxon>
        <taxon>Marasmiaceae</taxon>
        <taxon>Paramarasmius</taxon>
    </lineage>
</organism>
<dbReference type="Gene3D" id="3.80.10.10">
    <property type="entry name" value="Ribonuclease Inhibitor"/>
    <property type="match status" value="1"/>
</dbReference>
<evidence type="ECO:0000313" key="2">
    <source>
        <dbReference type="Proteomes" id="UP001383192"/>
    </source>
</evidence>
<dbReference type="Proteomes" id="UP001383192">
    <property type="component" value="Unassembled WGS sequence"/>
</dbReference>
<keyword evidence="2" id="KW-1185">Reference proteome</keyword>
<dbReference type="AlphaFoldDB" id="A0AAW0CRX1"/>
<sequence length="504" mass="58452">MYSLAWESLHRTIFLTSSAVGRTQEMLAALPQDRSTRGIVKGMVIGRLDDRIARQSTSDYPVVESAIKDAYSTSITSLVFVAATIPSTFYEVLNNLPNLQRLHFYSAFIESDDSTGWLEDAEQKKLPVLPQLKELRLWRNEWYHVPSTQVHSPDSGYVRTLVELLHRSRHIHILHIDWNTVVSVKVRQFFRHYPMSLRHLFLRTPPVEIQKEVSGTSLSPLPQFLGCFPRLEELTVIGNVHNPRDRNPFWVWDGAIPPIRAYTGPVELVEAFVDMPSLERATFTFMQNPGPENTVRPPTVALLTDMFSRMSSTRLQELHLYMDSWHKELMYSAVHCFPQLKVLRIAYASGHVDEDHMAPFAPEHLGRLPYLETFHLFYLALPSNARLLPARNGHQPRNLDVQEHTHRRFHAYLHATLSCSSPIQSPIRWSMSDEETNEVLVAWNRYAPAQLKEVRFTATSMWRRTRRREGNEWKVYEEALANDDVPMINDDLEVWKEFESLRCL</sequence>
<comment type="caution">
    <text evidence="1">The sequence shown here is derived from an EMBL/GenBank/DDBJ whole genome shotgun (WGS) entry which is preliminary data.</text>
</comment>